<organism evidence="2 3">
    <name type="scientific">Streptomyces tardus</name>
    <dbReference type="NCBI Taxonomy" id="2780544"/>
    <lineage>
        <taxon>Bacteria</taxon>
        <taxon>Bacillati</taxon>
        <taxon>Actinomycetota</taxon>
        <taxon>Actinomycetes</taxon>
        <taxon>Kitasatosporales</taxon>
        <taxon>Streptomycetaceae</taxon>
        <taxon>Streptomyces</taxon>
    </lineage>
</organism>
<dbReference type="RefSeq" id="WP_211039985.1">
    <property type="nucleotide sequence ID" value="NZ_JAELVF020000002.1"/>
</dbReference>
<protein>
    <submittedName>
        <fullName evidence="2">Uncharacterized protein</fullName>
    </submittedName>
</protein>
<evidence type="ECO:0000256" key="1">
    <source>
        <dbReference type="SAM" id="MobiDB-lite"/>
    </source>
</evidence>
<sequence>MPLHARTAPSHALRTVEAALSSSPLHGPTPPTPSEPASERTAGSGVRVAAALPLHLLPNIGDRAPSAPRAGWRFLLSDGTGPLLTADTVPTADGWAFSHFSDGPYAASALRCLDSARTLTATYEPRLLCVPELYMVTLWLHCPGPARDQDGLGPADLLAPLAPAPPGIAAERPVRVDGLLPLLTHRLHPAPPALLRTA</sequence>
<gene>
    <name evidence="2" type="ORF">JGS22_021425</name>
</gene>
<feature type="region of interest" description="Disordered" evidence="1">
    <location>
        <begin position="19"/>
        <end position="44"/>
    </location>
</feature>
<comment type="caution">
    <text evidence="2">The sequence shown here is derived from an EMBL/GenBank/DDBJ whole genome shotgun (WGS) entry which is preliminary data.</text>
</comment>
<evidence type="ECO:0000313" key="2">
    <source>
        <dbReference type="EMBL" id="MBU7600125.1"/>
    </source>
</evidence>
<reference evidence="2" key="1">
    <citation type="submission" date="2021-06" db="EMBL/GenBank/DDBJ databases">
        <title>Sequencing of actinobacteria type strains.</title>
        <authorList>
            <person name="Nguyen G.-S."/>
            <person name="Wentzel A."/>
        </authorList>
    </citation>
    <scope>NUCLEOTIDE SEQUENCE</scope>
    <source>
        <strain evidence="2">P38-E01</strain>
    </source>
</reference>
<accession>A0A949N3K0</accession>
<proteinExistence type="predicted"/>
<dbReference type="EMBL" id="JAELVF020000002">
    <property type="protein sequence ID" value="MBU7600125.1"/>
    <property type="molecule type" value="Genomic_DNA"/>
</dbReference>
<dbReference type="Proteomes" id="UP000694501">
    <property type="component" value="Unassembled WGS sequence"/>
</dbReference>
<dbReference type="AlphaFoldDB" id="A0A949N3K0"/>
<evidence type="ECO:0000313" key="3">
    <source>
        <dbReference type="Proteomes" id="UP000694501"/>
    </source>
</evidence>
<name>A0A949N3K0_9ACTN</name>
<keyword evidence="3" id="KW-1185">Reference proteome</keyword>